<keyword evidence="1" id="KW-0812">Transmembrane</keyword>
<keyword evidence="1" id="KW-1133">Transmembrane helix</keyword>
<feature type="transmembrane region" description="Helical" evidence="1">
    <location>
        <begin position="183"/>
        <end position="203"/>
    </location>
</feature>
<gene>
    <name evidence="2" type="ORF">EUB48_16555</name>
</gene>
<proteinExistence type="predicted"/>
<name>A0A515DE83_9BURK</name>
<reference evidence="2 3" key="1">
    <citation type="submission" date="2019-01" db="EMBL/GenBank/DDBJ databases">
        <title>Genomic insights into a novel species Rhodoferax sp.</title>
        <authorList>
            <person name="Jin L."/>
        </authorList>
    </citation>
    <scope>NUCLEOTIDE SEQUENCE [LARGE SCALE GENOMIC DNA]</scope>
    <source>
        <strain evidence="2 3">CHu59-6-5</strain>
    </source>
</reference>
<dbReference type="AlphaFoldDB" id="A0A515DE83"/>
<dbReference type="Pfam" id="PF14348">
    <property type="entry name" value="DtrJ-like"/>
    <property type="match status" value="1"/>
</dbReference>
<dbReference type="RefSeq" id="WP_142820160.1">
    <property type="nucleotide sequence ID" value="NZ_CP035503.1"/>
</dbReference>
<evidence type="ECO:0000256" key="1">
    <source>
        <dbReference type="SAM" id="Phobius"/>
    </source>
</evidence>
<dbReference type="OrthoDB" id="9180277at2"/>
<feature type="transmembrane region" description="Helical" evidence="1">
    <location>
        <begin position="155"/>
        <end position="177"/>
    </location>
</feature>
<dbReference type="KEGG" id="rhf:EUB48_16555"/>
<keyword evidence="3" id="KW-1185">Reference proteome</keyword>
<protein>
    <submittedName>
        <fullName evidence="2">DUF4400 domain-containing protein</fullName>
    </submittedName>
</protein>
<evidence type="ECO:0000313" key="2">
    <source>
        <dbReference type="EMBL" id="QDL38723.1"/>
    </source>
</evidence>
<dbReference type="Proteomes" id="UP000316798">
    <property type="component" value="Chromosome"/>
</dbReference>
<accession>A0A515DE83</accession>
<dbReference type="EMBL" id="CP035503">
    <property type="protein sequence ID" value="QDL38723.1"/>
    <property type="molecule type" value="Genomic_DNA"/>
</dbReference>
<dbReference type="InterPro" id="IPR022266">
    <property type="entry name" value="DtrJ-like"/>
</dbReference>
<feature type="transmembrane region" description="Helical" evidence="1">
    <location>
        <begin position="122"/>
        <end position="143"/>
    </location>
</feature>
<organism evidence="2 3">
    <name type="scientific">Rhodoferax sediminis</name>
    <dbReference type="NCBI Taxonomy" id="2509614"/>
    <lineage>
        <taxon>Bacteria</taxon>
        <taxon>Pseudomonadati</taxon>
        <taxon>Pseudomonadota</taxon>
        <taxon>Betaproteobacteria</taxon>
        <taxon>Burkholderiales</taxon>
        <taxon>Comamonadaceae</taxon>
        <taxon>Rhodoferax</taxon>
    </lineage>
</organism>
<keyword evidence="1" id="KW-0472">Membrane</keyword>
<evidence type="ECO:0000313" key="3">
    <source>
        <dbReference type="Proteomes" id="UP000316798"/>
    </source>
</evidence>
<sequence length="207" mass="22680">MIRATAVLSLVILLILVLYIPSAHPPQHFVAQIRIEHEATAAFWGAEPATRILARAVRMQDATAEVTPIPKASDAPSTTGVNNAVAQEMASVNQRLFNNPYFRSIDALLLLGSYRLATLLEWLPWLTAFALSTLVDGWFVRLIKAKEFVQHDPEMFAVYACLAIITMCAAVVGFVVPITLHPLVLPCVPLVVSVLIGRALGCFHRRG</sequence>